<accession>A0A5C5CHI6</accession>
<dbReference type="PANTHER" id="PTHR10578">
    <property type="entry name" value="S -2-HYDROXY-ACID OXIDASE-RELATED"/>
    <property type="match status" value="1"/>
</dbReference>
<feature type="binding site" evidence="6">
    <location>
        <position position="39"/>
    </location>
    <ligand>
        <name>glyoxylate</name>
        <dbReference type="ChEBI" id="CHEBI:36655"/>
    </ligand>
</feature>
<organism evidence="9 10">
    <name type="scientific">Brucella pecoris</name>
    <dbReference type="NCBI Taxonomy" id="867683"/>
    <lineage>
        <taxon>Bacteria</taxon>
        <taxon>Pseudomonadati</taxon>
        <taxon>Pseudomonadota</taxon>
        <taxon>Alphaproteobacteria</taxon>
        <taxon>Hyphomicrobiales</taxon>
        <taxon>Brucellaceae</taxon>
        <taxon>Brucella/Ochrobactrum group</taxon>
        <taxon>Brucella</taxon>
    </lineage>
</organism>
<dbReference type="InterPro" id="IPR013785">
    <property type="entry name" value="Aldolase_TIM"/>
</dbReference>
<proteinExistence type="inferred from homology"/>
<evidence type="ECO:0000259" key="7">
    <source>
        <dbReference type="PROSITE" id="PS51349"/>
    </source>
</evidence>
<dbReference type="SUPFAM" id="SSF51395">
    <property type="entry name" value="FMN-linked oxidoreductases"/>
    <property type="match status" value="1"/>
</dbReference>
<reference evidence="9 10" key="1">
    <citation type="journal article" date="2011" name="Int. J. Syst. Evol. Microbiol.">
        <title>Ochrobactrum pecoris sp. nov., isolated from farm animals.</title>
        <authorList>
            <person name="Kampfer P."/>
            <person name="Huber B."/>
            <person name="Busse H.J."/>
            <person name="Scholz H.C."/>
            <person name="Tomaso H."/>
            <person name="Hotzel H."/>
            <person name="Melzer F."/>
        </authorList>
    </citation>
    <scope>NUCLEOTIDE SEQUENCE [LARGE SCALE GENOMIC DNA]</scope>
    <source>
        <strain evidence="9 10">08RB2639</strain>
    </source>
</reference>
<dbReference type="CDD" id="cd02809">
    <property type="entry name" value="alpha_hydroxyacid_oxid_FMN"/>
    <property type="match status" value="1"/>
</dbReference>
<dbReference type="PANTHER" id="PTHR10578:SF107">
    <property type="entry name" value="2-HYDROXYACID OXIDASE 1"/>
    <property type="match status" value="1"/>
</dbReference>
<reference evidence="8 11" key="3">
    <citation type="submission" date="2020-08" db="EMBL/GenBank/DDBJ databases">
        <title>Genomic Encyclopedia of Type Strains, Phase IV (KMG-IV): sequencing the most valuable type-strain genomes for metagenomic binning, comparative biology and taxonomic classification.</title>
        <authorList>
            <person name="Goeker M."/>
        </authorList>
    </citation>
    <scope>NUCLEOTIDE SEQUENCE [LARGE SCALE GENOMIC DNA]</scope>
    <source>
        <strain evidence="8 11">DSM 23868</strain>
    </source>
</reference>
<feature type="binding site" evidence="6">
    <location>
        <position position="238"/>
    </location>
    <ligand>
        <name>FMN</name>
        <dbReference type="ChEBI" id="CHEBI:58210"/>
    </ligand>
</feature>
<feature type="binding site" evidence="6">
    <location>
        <begin position="92"/>
        <end position="94"/>
    </location>
    <ligand>
        <name>FMN</name>
        <dbReference type="ChEBI" id="CHEBI:58210"/>
    </ligand>
</feature>
<dbReference type="Proteomes" id="UP000313390">
    <property type="component" value="Unassembled WGS sequence"/>
</dbReference>
<dbReference type="PIRSF" id="PIRSF000138">
    <property type="entry name" value="Al-hdrx_acd_dh"/>
    <property type="match status" value="1"/>
</dbReference>
<comment type="similarity">
    <text evidence="5">Belongs to the FMN-dependent alpha-hydroxy acid dehydrogenase family.</text>
</comment>
<keyword evidence="4 8" id="KW-0560">Oxidoreductase</keyword>
<protein>
    <submittedName>
        <fullName evidence="8">4-hydroxymandelate oxidase</fullName>
        <ecNumber evidence="8">1.1.3.46</ecNumber>
    </submittedName>
    <submittedName>
        <fullName evidence="9">Alpha-hydroxy-acid oxidizing protein</fullName>
    </submittedName>
</protein>
<evidence type="ECO:0000256" key="4">
    <source>
        <dbReference type="ARBA" id="ARBA00023002"/>
    </source>
</evidence>
<feature type="domain" description="FMN hydroxy acid dehydrogenase" evidence="7">
    <location>
        <begin position="13"/>
        <end position="365"/>
    </location>
</feature>
<evidence type="ECO:0000256" key="3">
    <source>
        <dbReference type="ARBA" id="ARBA00022643"/>
    </source>
</evidence>
<dbReference type="EMBL" id="JACIEX010000009">
    <property type="protein sequence ID" value="MBB4095189.1"/>
    <property type="molecule type" value="Genomic_DNA"/>
</dbReference>
<evidence type="ECO:0000313" key="9">
    <source>
        <dbReference type="EMBL" id="TNV10584.1"/>
    </source>
</evidence>
<comment type="caution">
    <text evidence="9">The sequence shown here is derived from an EMBL/GenBank/DDBJ whole genome shotgun (WGS) entry which is preliminary data.</text>
</comment>
<dbReference type="RefSeq" id="WP_140021759.1">
    <property type="nucleotide sequence ID" value="NZ_JACIEX010000009.1"/>
</dbReference>
<keyword evidence="3 6" id="KW-0288">FMN</keyword>
<feature type="binding site" evidence="6">
    <location>
        <position position="143"/>
    </location>
    <ligand>
        <name>FMN</name>
        <dbReference type="ChEBI" id="CHEBI:58210"/>
    </ligand>
</feature>
<dbReference type="AlphaFoldDB" id="A0A5C5CHI6"/>
<feature type="binding site" evidence="6">
    <location>
        <position position="171"/>
    </location>
    <ligand>
        <name>FMN</name>
        <dbReference type="ChEBI" id="CHEBI:58210"/>
    </ligand>
</feature>
<dbReference type="InterPro" id="IPR037396">
    <property type="entry name" value="FMN_HAD"/>
</dbReference>
<feature type="binding site" evidence="6">
    <location>
        <position position="265"/>
    </location>
    <ligand>
        <name>glyoxylate</name>
        <dbReference type="ChEBI" id="CHEBI:36655"/>
    </ligand>
</feature>
<dbReference type="GO" id="GO:0016491">
    <property type="term" value="F:oxidoreductase activity"/>
    <property type="evidence" value="ECO:0007669"/>
    <property type="project" value="UniProtKB-KW"/>
</dbReference>
<evidence type="ECO:0000313" key="10">
    <source>
        <dbReference type="Proteomes" id="UP000313390"/>
    </source>
</evidence>
<evidence type="ECO:0000313" key="8">
    <source>
        <dbReference type="EMBL" id="MBB4095189.1"/>
    </source>
</evidence>
<comment type="cofactor">
    <cofactor evidence="1">
        <name>FMN</name>
        <dbReference type="ChEBI" id="CHEBI:58210"/>
    </cofactor>
</comment>
<evidence type="ECO:0000256" key="1">
    <source>
        <dbReference type="ARBA" id="ARBA00001917"/>
    </source>
</evidence>
<keyword evidence="11" id="KW-1185">Reference proteome</keyword>
<gene>
    <name evidence="9" type="ORF">FIB18_16580</name>
    <name evidence="8" type="ORF">GGQ79_003732</name>
</gene>
<dbReference type="EC" id="1.1.3.46" evidence="8"/>
<feature type="binding site" evidence="6">
    <location>
        <position position="179"/>
    </location>
    <ligand>
        <name>glyoxylate</name>
        <dbReference type="ChEBI" id="CHEBI:36655"/>
    </ligand>
</feature>
<evidence type="ECO:0000313" key="11">
    <source>
        <dbReference type="Proteomes" id="UP000553980"/>
    </source>
</evidence>
<dbReference type="Pfam" id="PF01070">
    <property type="entry name" value="FMN_dh"/>
    <property type="match status" value="1"/>
</dbReference>
<dbReference type="OrthoDB" id="9770452at2"/>
<feature type="binding site" evidence="6">
    <location>
        <begin position="316"/>
        <end position="317"/>
    </location>
    <ligand>
        <name>FMN</name>
        <dbReference type="ChEBI" id="CHEBI:58210"/>
    </ligand>
</feature>
<dbReference type="GO" id="GO:0010181">
    <property type="term" value="F:FMN binding"/>
    <property type="evidence" value="ECO:0007669"/>
    <property type="project" value="InterPro"/>
</dbReference>
<evidence type="ECO:0000256" key="5">
    <source>
        <dbReference type="ARBA" id="ARBA00024042"/>
    </source>
</evidence>
<evidence type="ECO:0000256" key="2">
    <source>
        <dbReference type="ARBA" id="ARBA00022630"/>
    </source>
</evidence>
<feature type="binding site" evidence="6">
    <location>
        <begin position="293"/>
        <end position="297"/>
    </location>
    <ligand>
        <name>FMN</name>
        <dbReference type="ChEBI" id="CHEBI:58210"/>
    </ligand>
</feature>
<keyword evidence="2 6" id="KW-0285">Flavoprotein</keyword>
<dbReference type="Gene3D" id="3.20.20.70">
    <property type="entry name" value="Aldolase class I"/>
    <property type="match status" value="1"/>
</dbReference>
<dbReference type="InterPro" id="IPR000262">
    <property type="entry name" value="FMN-dep_DH"/>
</dbReference>
<feature type="binding site" evidence="6">
    <location>
        <position position="260"/>
    </location>
    <ligand>
        <name>glyoxylate</name>
        <dbReference type="ChEBI" id="CHEBI:36655"/>
    </ligand>
</feature>
<sequence>MGKKPAHMDDRYVTTERYTTMRGITQDARRHLSDVSWNYLWCGTGDEITLRENTDAFDRYLFEPPLFAGVSNPDTSTRVLDFDLSFPAFVAPFGGGESTFHPDGHLALGRAAEAIGIKQMVPVAAAHSLEDVKAASSAAVMFQMTFAGDEQAVLDMIHRAKTAGYQYIIATYSPIRQWRERMMEDRFSVRGDDGPSNFGPGKSDPASLTELLDFTRPRWNWKQAEYVMQQSPLPCIVKGVGSVCDARAALDAGAKALYVSNYGGRSIDRTAAAIDTLRAIREAVSNETQIIFDSGIRRGSDIACAIALGANAVALGRVLALGLAADGENGARRVLELLQREFWTTLGHLGCSSVCELTPDVITRI</sequence>
<reference evidence="9" key="2">
    <citation type="submission" date="2019-06" db="EMBL/GenBank/DDBJ databases">
        <authorList>
            <person name="Hu M."/>
        </authorList>
    </citation>
    <scope>NUCLEOTIDE SEQUENCE</scope>
    <source>
        <strain evidence="9">08RB2639</strain>
    </source>
</reference>
<evidence type="ECO:0000256" key="6">
    <source>
        <dbReference type="PIRSR" id="PIRSR000138-2"/>
    </source>
</evidence>
<dbReference type="PROSITE" id="PS51349">
    <property type="entry name" value="FMN_HYDROXY_ACID_DH_2"/>
    <property type="match status" value="1"/>
</dbReference>
<dbReference type="InterPro" id="IPR012133">
    <property type="entry name" value="Alpha-hydoxy_acid_DH_FMN"/>
</dbReference>
<dbReference type="Proteomes" id="UP000553980">
    <property type="component" value="Unassembled WGS sequence"/>
</dbReference>
<dbReference type="EMBL" id="VEWK01000009">
    <property type="protein sequence ID" value="TNV10584.1"/>
    <property type="molecule type" value="Genomic_DNA"/>
</dbReference>
<name>A0A5C5CHI6_9HYPH</name>